<gene>
    <name evidence="2" type="ORF">CKO40_07270</name>
</gene>
<comment type="caution">
    <text evidence="2">The sequence shown here is derived from an EMBL/GenBank/DDBJ whole genome shotgun (WGS) entry which is preliminary data.</text>
</comment>
<feature type="transmembrane region" description="Helical" evidence="1">
    <location>
        <begin position="107"/>
        <end position="127"/>
    </location>
</feature>
<keyword evidence="1" id="KW-1133">Transmembrane helix</keyword>
<reference evidence="2" key="2">
    <citation type="journal article" date="2020" name="Microorganisms">
        <title>Osmotic Adaptation and Compatible Solute Biosynthesis of Phototrophic Bacteria as Revealed from Genome Analyses.</title>
        <authorList>
            <person name="Imhoff J.F."/>
            <person name="Rahn T."/>
            <person name="Kunzel S."/>
            <person name="Keller A."/>
            <person name="Neulinger S.C."/>
        </authorList>
    </citation>
    <scope>NUCLEOTIDE SEQUENCE</scope>
    <source>
        <strain evidence="2">DSM 11080</strain>
    </source>
</reference>
<proteinExistence type="predicted"/>
<keyword evidence="1" id="KW-0472">Membrane</keyword>
<dbReference type="EMBL" id="NRSJ01000009">
    <property type="protein sequence ID" value="MBK1704348.1"/>
    <property type="molecule type" value="Genomic_DNA"/>
</dbReference>
<accession>A0AAJ0U305</accession>
<keyword evidence="1" id="KW-0812">Transmembrane</keyword>
<feature type="transmembrane region" description="Helical" evidence="1">
    <location>
        <begin position="62"/>
        <end position="81"/>
    </location>
</feature>
<reference evidence="2" key="1">
    <citation type="submission" date="2017-08" db="EMBL/GenBank/DDBJ databases">
        <authorList>
            <person name="Imhoff J.F."/>
            <person name="Rahn T."/>
            <person name="Kuenzel S."/>
            <person name="Neulinger S.C."/>
        </authorList>
    </citation>
    <scope>NUCLEOTIDE SEQUENCE</scope>
    <source>
        <strain evidence="2">DSM 11080</strain>
    </source>
</reference>
<dbReference type="InterPro" id="IPR022051">
    <property type="entry name" value="DUF3611"/>
</dbReference>
<protein>
    <submittedName>
        <fullName evidence="2">Uncharacterized protein</fullName>
    </submittedName>
</protein>
<evidence type="ECO:0000313" key="3">
    <source>
        <dbReference type="Proteomes" id="UP001296776"/>
    </source>
</evidence>
<dbReference type="AlphaFoldDB" id="A0AAJ0U305"/>
<keyword evidence="3" id="KW-1185">Reference proteome</keyword>
<organism evidence="2 3">
    <name type="scientific">Halochromatium glycolicum</name>
    <dbReference type="NCBI Taxonomy" id="85075"/>
    <lineage>
        <taxon>Bacteria</taxon>
        <taxon>Pseudomonadati</taxon>
        <taxon>Pseudomonadota</taxon>
        <taxon>Gammaproteobacteria</taxon>
        <taxon>Chromatiales</taxon>
        <taxon>Chromatiaceae</taxon>
        <taxon>Halochromatium</taxon>
    </lineage>
</organism>
<evidence type="ECO:0000256" key="1">
    <source>
        <dbReference type="SAM" id="Phobius"/>
    </source>
</evidence>
<dbReference type="RefSeq" id="WP_200345535.1">
    <property type="nucleotide sequence ID" value="NZ_NRSJ01000009.1"/>
</dbReference>
<dbReference type="Pfam" id="PF12263">
    <property type="entry name" value="DUF3611"/>
    <property type="match status" value="1"/>
</dbReference>
<sequence length="200" mass="21836">MLNKLVNDLHGSKVDGLAKTFQRTGRVGFWVQVVMGAFPVILMLYVFTFSGSLTGPRHGLPIVSYLTAINLLLLVFVVFWFSRYPGVGRKIADPATRPSEGNVTRTVWTGLIASSLGIVFSMLVMLIEVSQLLFYFLAAPQGGVPTIQTTPTSMGGSWVSAVDFASLMALVLVLAAEVLATIFGLWLLFRTTHTYESLED</sequence>
<feature type="transmembrane region" description="Helical" evidence="1">
    <location>
        <begin position="27"/>
        <end position="50"/>
    </location>
</feature>
<feature type="transmembrane region" description="Helical" evidence="1">
    <location>
        <begin position="164"/>
        <end position="189"/>
    </location>
</feature>
<dbReference type="Proteomes" id="UP001296776">
    <property type="component" value="Unassembled WGS sequence"/>
</dbReference>
<evidence type="ECO:0000313" key="2">
    <source>
        <dbReference type="EMBL" id="MBK1704348.1"/>
    </source>
</evidence>
<name>A0AAJ0U305_9GAMM</name>